<evidence type="ECO:0000259" key="5">
    <source>
        <dbReference type="Pfam" id="PF13847"/>
    </source>
</evidence>
<dbReference type="CDD" id="cd02440">
    <property type="entry name" value="AdoMet_MTases"/>
    <property type="match status" value="1"/>
</dbReference>
<protein>
    <recommendedName>
        <fullName evidence="5">Methyltransferase domain-containing protein</fullName>
    </recommendedName>
</protein>
<keyword evidence="4" id="KW-1133">Transmembrane helix</keyword>
<reference evidence="6" key="1">
    <citation type="submission" date="2010-02" db="EMBL/GenBank/DDBJ databases">
        <title>Sequencing and annotation of the Blastocystis hominis genome.</title>
        <authorList>
            <person name="Wincker P."/>
        </authorList>
    </citation>
    <scope>NUCLEOTIDE SEQUENCE</scope>
    <source>
        <strain evidence="6">Singapore isolate B</strain>
    </source>
</reference>
<keyword evidence="2" id="KW-0489">Methyltransferase</keyword>
<dbReference type="InterPro" id="IPR051419">
    <property type="entry name" value="Lys/N-term_MeTrsfase_sf"/>
</dbReference>
<dbReference type="GO" id="GO:0032259">
    <property type="term" value="P:methylation"/>
    <property type="evidence" value="ECO:0007669"/>
    <property type="project" value="UniProtKB-KW"/>
</dbReference>
<dbReference type="Gene3D" id="3.40.50.150">
    <property type="entry name" value="Vaccinia Virus protein VP39"/>
    <property type="match status" value="1"/>
</dbReference>
<dbReference type="PANTHER" id="PTHR12176">
    <property type="entry name" value="SAM-DEPENDENT METHYLTRANSFERASE SUPERFAMILY PROTEIN"/>
    <property type="match status" value="1"/>
</dbReference>
<dbReference type="Proteomes" id="UP000008312">
    <property type="component" value="Unassembled WGS sequence"/>
</dbReference>
<dbReference type="OMA" id="ICISYGM"/>
<feature type="domain" description="Methyltransferase" evidence="5">
    <location>
        <begin position="2"/>
        <end position="114"/>
    </location>
</feature>
<dbReference type="PANTHER" id="PTHR12176:SF79">
    <property type="entry name" value="METHYLTRANSFERASE TYPE 11 DOMAIN-CONTAINING PROTEIN"/>
    <property type="match status" value="1"/>
</dbReference>
<dbReference type="EMBL" id="FN668688">
    <property type="protein sequence ID" value="CBK24430.2"/>
    <property type="molecule type" value="Genomic_DNA"/>
</dbReference>
<evidence type="ECO:0000313" key="7">
    <source>
        <dbReference type="Proteomes" id="UP000008312"/>
    </source>
</evidence>
<dbReference type="InterPro" id="IPR025714">
    <property type="entry name" value="Methyltranfer_dom"/>
</dbReference>
<evidence type="ECO:0000256" key="1">
    <source>
        <dbReference type="ARBA" id="ARBA00008361"/>
    </source>
</evidence>
<dbReference type="Pfam" id="PF13847">
    <property type="entry name" value="Methyltransf_31"/>
    <property type="match status" value="1"/>
</dbReference>
<keyword evidence="4" id="KW-0812">Transmembrane</keyword>
<feature type="transmembrane region" description="Helical" evidence="4">
    <location>
        <begin position="135"/>
        <end position="158"/>
    </location>
</feature>
<evidence type="ECO:0000256" key="4">
    <source>
        <dbReference type="SAM" id="Phobius"/>
    </source>
</evidence>
<dbReference type="InParanoid" id="D8M8P1"/>
<gene>
    <name evidence="6" type="ORF">GSBLH_T00004173001</name>
</gene>
<comment type="similarity">
    <text evidence="1">Belongs to the methyltransferase superfamily.</text>
</comment>
<keyword evidence="3" id="KW-0808">Transferase</keyword>
<evidence type="ECO:0000256" key="2">
    <source>
        <dbReference type="ARBA" id="ARBA00022603"/>
    </source>
</evidence>
<organism evidence="6">
    <name type="scientific">Blastocystis hominis</name>
    <dbReference type="NCBI Taxonomy" id="12968"/>
    <lineage>
        <taxon>Eukaryota</taxon>
        <taxon>Sar</taxon>
        <taxon>Stramenopiles</taxon>
        <taxon>Bigyra</taxon>
        <taxon>Opalozoa</taxon>
        <taxon>Opalinata</taxon>
        <taxon>Blastocystidae</taxon>
        <taxon>Blastocystis</taxon>
    </lineage>
</organism>
<dbReference type="RefSeq" id="XP_012898478.1">
    <property type="nucleotide sequence ID" value="XM_013043024.1"/>
</dbReference>
<dbReference type="SUPFAM" id="SSF53335">
    <property type="entry name" value="S-adenosyl-L-methionine-dependent methyltransferases"/>
    <property type="match status" value="1"/>
</dbReference>
<dbReference type="InterPro" id="IPR029063">
    <property type="entry name" value="SAM-dependent_MTases_sf"/>
</dbReference>
<dbReference type="OrthoDB" id="411785at2759"/>
<keyword evidence="4" id="KW-0472">Membrane</keyword>
<dbReference type="GO" id="GO:0008168">
    <property type="term" value="F:methyltransferase activity"/>
    <property type="evidence" value="ECO:0007669"/>
    <property type="project" value="UniProtKB-KW"/>
</dbReference>
<evidence type="ECO:0000313" key="6">
    <source>
        <dbReference type="EMBL" id="CBK24430.2"/>
    </source>
</evidence>
<dbReference type="AlphaFoldDB" id="D8M8P1"/>
<accession>D8M8P1</accession>
<keyword evidence="7" id="KW-1185">Reference proteome</keyword>
<sequence>MKKEDKILVLGCGDSNLSEDLYRDGFNDITSNDYSSVVINKMKEKCVEKTGMKWDVMDVHHMTYEDESFDVILDKGTLDAIICGDESSSNPEQALLEVNRVLKKNGVYICISYGMPEYRLDYFQSSSLKWKVVHISLRILCFVLSYSCSQIFLLYTVFPDGYRVLSSHLYLS</sequence>
<evidence type="ECO:0000256" key="3">
    <source>
        <dbReference type="ARBA" id="ARBA00022679"/>
    </source>
</evidence>
<proteinExistence type="inferred from homology"/>
<name>D8M8P1_BLAHO</name>
<dbReference type="GeneID" id="24921210"/>